<gene>
    <name evidence="7" type="ORF">SAMN04515677_103363</name>
</gene>
<keyword evidence="8" id="KW-1185">Reference proteome</keyword>
<evidence type="ECO:0000256" key="2">
    <source>
        <dbReference type="ARBA" id="ARBA00022692"/>
    </source>
</evidence>
<keyword evidence="4 5" id="KW-0472">Membrane</keyword>
<name>A0A1G9MUH7_9FIRM</name>
<comment type="subcellular location">
    <subcellularLocation>
        <location evidence="1">Endomembrane system</location>
        <topology evidence="1">Multi-pass membrane protein</topology>
    </subcellularLocation>
</comment>
<evidence type="ECO:0000259" key="6">
    <source>
        <dbReference type="Pfam" id="PF02656"/>
    </source>
</evidence>
<evidence type="ECO:0000256" key="4">
    <source>
        <dbReference type="ARBA" id="ARBA00023136"/>
    </source>
</evidence>
<dbReference type="InterPro" id="IPR003807">
    <property type="entry name" value="DUF202"/>
</dbReference>
<feature type="domain" description="DUF202" evidence="6">
    <location>
        <begin position="23"/>
        <end position="82"/>
    </location>
</feature>
<organism evidence="7 8">
    <name type="scientific">Romboutsia lituseburensis DSM 797</name>
    <dbReference type="NCBI Taxonomy" id="1121325"/>
    <lineage>
        <taxon>Bacteria</taxon>
        <taxon>Bacillati</taxon>
        <taxon>Bacillota</taxon>
        <taxon>Clostridia</taxon>
        <taxon>Peptostreptococcales</taxon>
        <taxon>Peptostreptococcaceae</taxon>
        <taxon>Romboutsia</taxon>
    </lineage>
</organism>
<keyword evidence="2 5" id="KW-0812">Transmembrane</keyword>
<dbReference type="RefSeq" id="WP_092725051.1">
    <property type="nucleotide sequence ID" value="NZ_FNGW01000003.1"/>
</dbReference>
<dbReference type="EMBL" id="FNGW01000003">
    <property type="protein sequence ID" value="SDL77900.1"/>
    <property type="molecule type" value="Genomic_DNA"/>
</dbReference>
<reference evidence="7 8" key="1">
    <citation type="submission" date="2016-10" db="EMBL/GenBank/DDBJ databases">
        <authorList>
            <person name="de Groot N.N."/>
        </authorList>
    </citation>
    <scope>NUCLEOTIDE SEQUENCE [LARGE SCALE GENOMIC DNA]</scope>
    <source>
        <strain evidence="7 8">DSM 797</strain>
    </source>
</reference>
<dbReference type="AlphaFoldDB" id="A0A1G9MUH7"/>
<evidence type="ECO:0000256" key="1">
    <source>
        <dbReference type="ARBA" id="ARBA00004127"/>
    </source>
</evidence>
<dbReference type="Proteomes" id="UP000199068">
    <property type="component" value="Unassembled WGS sequence"/>
</dbReference>
<dbReference type="STRING" id="1121325.SAMN04515677_103363"/>
<keyword evidence="3 5" id="KW-1133">Transmembrane helix</keyword>
<proteinExistence type="predicted"/>
<evidence type="ECO:0000256" key="5">
    <source>
        <dbReference type="SAM" id="Phobius"/>
    </source>
</evidence>
<protein>
    <submittedName>
        <fullName evidence="7">Putative membrane protein</fullName>
    </submittedName>
</protein>
<accession>A0A1G9MUH7</accession>
<feature type="transmembrane region" description="Helical" evidence="5">
    <location>
        <begin position="56"/>
        <end position="74"/>
    </location>
</feature>
<dbReference type="GO" id="GO:0012505">
    <property type="term" value="C:endomembrane system"/>
    <property type="evidence" value="ECO:0007669"/>
    <property type="project" value="UniProtKB-SubCell"/>
</dbReference>
<sequence length="101" mass="11611">MKYENYKNNHKDMTLRDYLAIDRTILANERTHLSYTRTVVSFLVAALTLYKLLGGIEGIIVALVLIISAIYFLVRGRKTYKDVSENLNLLNISTDDDQNNK</sequence>
<evidence type="ECO:0000256" key="3">
    <source>
        <dbReference type="ARBA" id="ARBA00022989"/>
    </source>
</evidence>
<dbReference type="Pfam" id="PF02656">
    <property type="entry name" value="DUF202"/>
    <property type="match status" value="1"/>
</dbReference>
<evidence type="ECO:0000313" key="8">
    <source>
        <dbReference type="Proteomes" id="UP000199068"/>
    </source>
</evidence>
<evidence type="ECO:0000313" key="7">
    <source>
        <dbReference type="EMBL" id="SDL77900.1"/>
    </source>
</evidence>